<proteinExistence type="predicted"/>
<feature type="transmembrane region" description="Helical" evidence="5">
    <location>
        <begin position="286"/>
        <end position="309"/>
    </location>
</feature>
<dbReference type="SUPFAM" id="SSF103473">
    <property type="entry name" value="MFS general substrate transporter"/>
    <property type="match status" value="1"/>
</dbReference>
<dbReference type="PROSITE" id="PS50850">
    <property type="entry name" value="MFS"/>
    <property type="match status" value="1"/>
</dbReference>
<feature type="transmembrane region" description="Helical" evidence="5">
    <location>
        <begin position="208"/>
        <end position="228"/>
    </location>
</feature>
<evidence type="ECO:0000256" key="5">
    <source>
        <dbReference type="SAM" id="Phobius"/>
    </source>
</evidence>
<dbReference type="InterPro" id="IPR011701">
    <property type="entry name" value="MFS"/>
</dbReference>
<dbReference type="GO" id="GO:0005886">
    <property type="term" value="C:plasma membrane"/>
    <property type="evidence" value="ECO:0007669"/>
    <property type="project" value="TreeGrafter"/>
</dbReference>
<dbReference type="PANTHER" id="PTHR23502:SF22">
    <property type="entry name" value="MAJOR FACILITATOR SUPERFAMILY (MFS) PROFILE DOMAIN-CONTAINING PROTEIN"/>
    <property type="match status" value="1"/>
</dbReference>
<keyword evidence="4 5" id="KW-0472">Membrane</keyword>
<evidence type="ECO:0000256" key="3">
    <source>
        <dbReference type="ARBA" id="ARBA00022989"/>
    </source>
</evidence>
<keyword evidence="2 5" id="KW-0812">Transmembrane</keyword>
<evidence type="ECO:0000259" key="6">
    <source>
        <dbReference type="PROSITE" id="PS50850"/>
    </source>
</evidence>
<accession>A0AA39CUH1</accession>
<evidence type="ECO:0000313" key="8">
    <source>
        <dbReference type="Proteomes" id="UP001172681"/>
    </source>
</evidence>
<evidence type="ECO:0000256" key="2">
    <source>
        <dbReference type="ARBA" id="ARBA00022692"/>
    </source>
</evidence>
<comment type="subcellular location">
    <subcellularLocation>
        <location evidence="1">Membrane</location>
        <topology evidence="1">Multi-pass membrane protein</topology>
    </subcellularLocation>
</comment>
<dbReference type="InterPro" id="IPR020846">
    <property type="entry name" value="MFS_dom"/>
</dbReference>
<feature type="transmembrane region" description="Helical" evidence="5">
    <location>
        <begin position="87"/>
        <end position="105"/>
    </location>
</feature>
<dbReference type="Gene3D" id="1.20.1250.20">
    <property type="entry name" value="MFS general substrate transporter like domains"/>
    <property type="match status" value="1"/>
</dbReference>
<dbReference type="EMBL" id="JAPDRN010000083">
    <property type="protein sequence ID" value="KAJ9626146.1"/>
    <property type="molecule type" value="Genomic_DNA"/>
</dbReference>
<feature type="transmembrane region" description="Helical" evidence="5">
    <location>
        <begin position="117"/>
        <end position="138"/>
    </location>
</feature>
<evidence type="ECO:0000313" key="7">
    <source>
        <dbReference type="EMBL" id="KAJ9626146.1"/>
    </source>
</evidence>
<feature type="transmembrane region" description="Helical" evidence="5">
    <location>
        <begin position="49"/>
        <end position="75"/>
    </location>
</feature>
<organism evidence="7 8">
    <name type="scientific">Knufia peltigerae</name>
    <dbReference type="NCBI Taxonomy" id="1002370"/>
    <lineage>
        <taxon>Eukaryota</taxon>
        <taxon>Fungi</taxon>
        <taxon>Dikarya</taxon>
        <taxon>Ascomycota</taxon>
        <taxon>Pezizomycotina</taxon>
        <taxon>Eurotiomycetes</taxon>
        <taxon>Chaetothyriomycetidae</taxon>
        <taxon>Chaetothyriales</taxon>
        <taxon>Trichomeriaceae</taxon>
        <taxon>Knufia</taxon>
    </lineage>
</organism>
<feature type="transmembrane region" description="Helical" evidence="5">
    <location>
        <begin position="436"/>
        <end position="459"/>
    </location>
</feature>
<dbReference type="InterPro" id="IPR036259">
    <property type="entry name" value="MFS_trans_sf"/>
</dbReference>
<dbReference type="Proteomes" id="UP001172681">
    <property type="component" value="Unassembled WGS sequence"/>
</dbReference>
<feature type="domain" description="Major facilitator superfamily (MFS) profile" evidence="6">
    <location>
        <begin position="51"/>
        <end position="494"/>
    </location>
</feature>
<dbReference type="PANTHER" id="PTHR23502">
    <property type="entry name" value="MAJOR FACILITATOR SUPERFAMILY"/>
    <property type="match status" value="1"/>
</dbReference>
<feature type="transmembrane region" description="Helical" evidence="5">
    <location>
        <begin position="150"/>
        <end position="172"/>
    </location>
</feature>
<dbReference type="AlphaFoldDB" id="A0AA39CUH1"/>
<evidence type="ECO:0000256" key="4">
    <source>
        <dbReference type="ARBA" id="ARBA00023136"/>
    </source>
</evidence>
<reference evidence="7" key="1">
    <citation type="submission" date="2022-10" db="EMBL/GenBank/DDBJ databases">
        <title>Culturing micro-colonial fungi from biological soil crusts in the Mojave desert and describing Neophaeococcomyces mojavensis, and introducing the new genera and species Taxawa tesnikishii.</title>
        <authorList>
            <person name="Kurbessoian T."/>
            <person name="Stajich J.E."/>
        </authorList>
    </citation>
    <scope>NUCLEOTIDE SEQUENCE</scope>
    <source>
        <strain evidence="7">TK_35</strain>
    </source>
</reference>
<dbReference type="Pfam" id="PF07690">
    <property type="entry name" value="MFS_1"/>
    <property type="match status" value="1"/>
</dbReference>
<comment type="caution">
    <text evidence="7">The sequence shown here is derived from an EMBL/GenBank/DDBJ whole genome shotgun (WGS) entry which is preliminary data.</text>
</comment>
<feature type="transmembrane region" description="Helical" evidence="5">
    <location>
        <begin position="329"/>
        <end position="349"/>
    </location>
</feature>
<name>A0AA39CUH1_9EURO</name>
<feature type="transmembrane region" description="Helical" evidence="5">
    <location>
        <begin position="465"/>
        <end position="487"/>
    </location>
</feature>
<evidence type="ECO:0000256" key="1">
    <source>
        <dbReference type="ARBA" id="ARBA00004141"/>
    </source>
</evidence>
<protein>
    <recommendedName>
        <fullName evidence="6">Major facilitator superfamily (MFS) profile domain-containing protein</fullName>
    </recommendedName>
</protein>
<gene>
    <name evidence="7" type="ORF">H2204_010097</name>
</gene>
<feature type="transmembrane region" description="Helical" evidence="5">
    <location>
        <begin position="370"/>
        <end position="393"/>
    </location>
</feature>
<dbReference type="GO" id="GO:0022857">
    <property type="term" value="F:transmembrane transporter activity"/>
    <property type="evidence" value="ECO:0007669"/>
    <property type="project" value="InterPro"/>
</dbReference>
<feature type="transmembrane region" description="Helical" evidence="5">
    <location>
        <begin position="179"/>
        <end position="202"/>
    </location>
</feature>
<keyword evidence="3 5" id="KW-1133">Transmembrane helix</keyword>
<feature type="transmembrane region" description="Helical" evidence="5">
    <location>
        <begin position="399"/>
        <end position="424"/>
    </location>
</feature>
<keyword evidence="8" id="KW-1185">Reference proteome</keyword>
<sequence length="515" mass="56372">MEPSEEKPEALDVHVEEAQPKIGRNGVILIPRPSDDPRDPLNWPTSKKILTLVIVCLASFAGLIGPQANLAGYMIQAEVYGTTPLRVAYSLTGAGVALAVGPFLWSPLSKVMGRNVMIFWSMTILAMCNIWAACMNGPNDYAPYMASKVIGSWFASASASISASILVEIFFLHDRGKAFAIWLNCGLMGSCAAGTVSGYIVQNTTWQVQFWYNVGLEFFVALLSLFFLDETRFVRDGDAQEQTPRLGTLSRLAGFLLLKRTVPRKTFRDFLGYAAMPFKAAYSPTAALVGLALMMSITWATAVNTSLALFLQAPVEQGGYGFTPAENAAFTFTTWVAVAVSQLYSQLVNDRLPLAICKRRRGVWHPEYRLYPLVLPMGIASITGLAVFGVALQHHWDRIVLAFGMFLIYFADISTISPSSTYVVESIGTEAATEVITVLSFSRLILGVLVPLFLFDWIAAVGVNWVFGTMAFMNAAAFGIVFILMIFGSRLRNLDRVGTQAEDEIKVMPATIVAH</sequence>